<dbReference type="Proteomes" id="UP000315115">
    <property type="component" value="Chromosome 1"/>
</dbReference>
<reference evidence="3" key="1">
    <citation type="submission" date="2019-07" db="EMBL/GenBank/DDBJ databases">
        <title>Complete Genome Sequences of Vibrion rotiferianus strain AM7.</title>
        <authorList>
            <person name="Miyazaki K."/>
            <person name="Wiseschart A."/>
            <person name="Pootanakit K."/>
            <person name="Ishimori K."/>
            <person name="Kitahara K."/>
        </authorList>
    </citation>
    <scope>NUCLEOTIDE SEQUENCE [LARGE SCALE GENOMIC DNA]</scope>
    <source>
        <strain evidence="3">AM7</strain>
    </source>
</reference>
<dbReference type="CDD" id="cd06532">
    <property type="entry name" value="Glyco_transf_25"/>
    <property type="match status" value="1"/>
</dbReference>
<evidence type="ECO:0000313" key="2">
    <source>
        <dbReference type="EMBL" id="BBL87561.1"/>
    </source>
</evidence>
<protein>
    <submittedName>
        <fullName evidence="2">Lex2B</fullName>
    </submittedName>
</protein>
<evidence type="ECO:0000313" key="3">
    <source>
        <dbReference type="Proteomes" id="UP000315115"/>
    </source>
</evidence>
<dbReference type="InterPro" id="IPR002654">
    <property type="entry name" value="Glyco_trans_25"/>
</dbReference>
<proteinExistence type="predicted"/>
<dbReference type="EMBL" id="AP019798">
    <property type="protein sequence ID" value="BBL87561.1"/>
    <property type="molecule type" value="Genomic_DNA"/>
</dbReference>
<accession>A0A510I2C6</accession>
<feature type="domain" description="Glycosyl transferase family 25" evidence="1">
    <location>
        <begin position="1"/>
        <end position="159"/>
    </location>
</feature>
<dbReference type="Pfam" id="PF01755">
    <property type="entry name" value="Glyco_transf_25"/>
    <property type="match status" value="1"/>
</dbReference>
<evidence type="ECO:0000259" key="1">
    <source>
        <dbReference type="Pfam" id="PF01755"/>
    </source>
</evidence>
<organism evidence="2 3">
    <name type="scientific">Vibrio rotiferianus</name>
    <dbReference type="NCBI Taxonomy" id="190895"/>
    <lineage>
        <taxon>Bacteria</taxon>
        <taxon>Pseudomonadati</taxon>
        <taxon>Pseudomonadota</taxon>
        <taxon>Gammaproteobacteria</taxon>
        <taxon>Vibrionales</taxon>
        <taxon>Vibrionaceae</taxon>
        <taxon>Vibrio</taxon>
    </lineage>
</organism>
<gene>
    <name evidence="2" type="ORF">VroAM7_02140</name>
</gene>
<sequence>MSKKLAAEGVEFEFFDAIDGSQENFPHSDKAVPKITQARKGYHLKTSEVACFASHYELWKRCVELNEPIMILEDNVDPVSNLSQVLIDAFAQVPHYGYIKLSATKKRAFQPIVPLSDGYQLGGYAAGTCGTTAYMISPAAAQKFIQHASTFVEPVDDYMEKPWRHHVQTYSIAPDLFTRAQIASTIGAKRKDKSKMTVLNKIYAELFRSYESILKFMYWKNKA</sequence>
<name>A0A510I2C6_9VIBR</name>
<dbReference type="AlphaFoldDB" id="A0A510I2C6"/>